<gene>
    <name evidence="2" type="ORF">MACH21_18260</name>
</gene>
<dbReference type="SUPFAM" id="SSF53300">
    <property type="entry name" value="vWA-like"/>
    <property type="match status" value="1"/>
</dbReference>
<dbReference type="Proteomes" id="UP001337723">
    <property type="component" value="Chromosome"/>
</dbReference>
<accession>A0AA48KIZ1</accession>
<dbReference type="InterPro" id="IPR011195">
    <property type="entry name" value="UCP010256"/>
</dbReference>
<name>A0AA48KIZ1_9RHOB</name>
<evidence type="ECO:0000313" key="2">
    <source>
        <dbReference type="EMBL" id="BDW85649.1"/>
    </source>
</evidence>
<sequence length="425" mass="47140">MFMGGMVEHAPLTLPDDPQLVTNITHFARALRAAGLPAGPGRVADAILAVEAAGFTDRADFHHTLMACFVSRPEHRALFDQLFRLYWRDPRYLEHMMSMLTPQVRGVAEERELRAAEKRAAEALLHGVARDVPDMPETEEEGTEIEVDASLTMSREERLKTLDFEQMSLAEMAEAKRVIAKMSLAVPPLKSRRTEAAVRGARPDWRRTMRAGLAQGGEITAFARRARRIRWPALVTLCDISGSMSSYSRAVLHFLHAVANEKGAGWARVHAFTFGTRLTNISRHLAQRDVDAALKAAGAEAQDWEGGTRIASCLEAFNRDWSRRVLGQGAVVLIITDGLDRDEPERLARAMERLHLSARRVIWVNPLLRWEGFAPKAAGIRAMLPHVDSFRAGHNIAALEGLAEALSRPGDAGEKARLMRMLAEG</sequence>
<dbReference type="Gene3D" id="3.40.50.410">
    <property type="entry name" value="von Willebrand factor, type A domain"/>
    <property type="match status" value="1"/>
</dbReference>
<dbReference type="KEGG" id="rmai:MACH21_18260"/>
<dbReference type="PIRSF" id="PIRSF010256">
    <property type="entry name" value="CoxE_vWa"/>
    <property type="match status" value="1"/>
</dbReference>
<dbReference type="PANTHER" id="PTHR39338">
    <property type="entry name" value="BLL5662 PROTEIN-RELATED"/>
    <property type="match status" value="1"/>
</dbReference>
<proteinExistence type="predicted"/>
<feature type="domain" description="VWFA" evidence="1">
    <location>
        <begin position="231"/>
        <end position="400"/>
    </location>
</feature>
<dbReference type="InterPro" id="IPR002035">
    <property type="entry name" value="VWF_A"/>
</dbReference>
<dbReference type="EMBL" id="AP027266">
    <property type="protein sequence ID" value="BDW85649.1"/>
    <property type="molecule type" value="Genomic_DNA"/>
</dbReference>
<dbReference type="PANTHER" id="PTHR39338:SF6">
    <property type="entry name" value="BLL5662 PROTEIN"/>
    <property type="match status" value="1"/>
</dbReference>
<reference evidence="2 3" key="1">
    <citation type="submission" date="2023-01" db="EMBL/GenBank/DDBJ databases">
        <title>Complete genome sequence of Roseicyclus marinus strain Dej080120_10.</title>
        <authorList>
            <person name="Ueki S."/>
            <person name="Maruyama F."/>
        </authorList>
    </citation>
    <scope>NUCLEOTIDE SEQUENCE [LARGE SCALE GENOMIC DNA]</scope>
    <source>
        <strain evidence="2 3">Dej080120_10</strain>
    </source>
</reference>
<evidence type="ECO:0000259" key="1">
    <source>
        <dbReference type="SMART" id="SM00327"/>
    </source>
</evidence>
<dbReference type="InterPro" id="IPR036465">
    <property type="entry name" value="vWFA_dom_sf"/>
</dbReference>
<dbReference type="InterPro" id="IPR008912">
    <property type="entry name" value="Uncharacterised_CoxE"/>
</dbReference>
<evidence type="ECO:0000313" key="3">
    <source>
        <dbReference type="Proteomes" id="UP001337723"/>
    </source>
</evidence>
<dbReference type="Pfam" id="PF05762">
    <property type="entry name" value="VWA_CoxE"/>
    <property type="match status" value="1"/>
</dbReference>
<dbReference type="AlphaFoldDB" id="A0AA48KIZ1"/>
<dbReference type="CDD" id="cd00198">
    <property type="entry name" value="vWFA"/>
    <property type="match status" value="1"/>
</dbReference>
<keyword evidence="3" id="KW-1185">Reference proteome</keyword>
<organism evidence="2 3">
    <name type="scientific">Roseicyclus marinus</name>
    <dbReference type="NCBI Taxonomy" id="2161673"/>
    <lineage>
        <taxon>Bacteria</taxon>
        <taxon>Pseudomonadati</taxon>
        <taxon>Pseudomonadota</taxon>
        <taxon>Alphaproteobacteria</taxon>
        <taxon>Rhodobacterales</taxon>
        <taxon>Roseobacteraceae</taxon>
        <taxon>Roseicyclus</taxon>
    </lineage>
</organism>
<protein>
    <submittedName>
        <fullName evidence="2">VWA domain-containing protein</fullName>
    </submittedName>
</protein>
<dbReference type="SMART" id="SM00327">
    <property type="entry name" value="VWA"/>
    <property type="match status" value="1"/>
</dbReference>